<evidence type="ECO:0000256" key="1">
    <source>
        <dbReference type="SAM" id="MobiDB-lite"/>
    </source>
</evidence>
<evidence type="ECO:0008006" key="4">
    <source>
        <dbReference type="Google" id="ProtNLM"/>
    </source>
</evidence>
<evidence type="ECO:0000313" key="2">
    <source>
        <dbReference type="EMBL" id="GIY62489.1"/>
    </source>
</evidence>
<proteinExistence type="predicted"/>
<protein>
    <recommendedName>
        <fullName evidence="4">C2H2-type domain-containing protein</fullName>
    </recommendedName>
</protein>
<comment type="caution">
    <text evidence="2">The sequence shown here is derived from an EMBL/GenBank/DDBJ whole genome shotgun (WGS) entry which is preliminary data.</text>
</comment>
<keyword evidence="3" id="KW-1185">Reference proteome</keyword>
<reference evidence="2 3" key="1">
    <citation type="submission" date="2021-06" db="EMBL/GenBank/DDBJ databases">
        <title>Caerostris darwini draft genome.</title>
        <authorList>
            <person name="Kono N."/>
            <person name="Arakawa K."/>
        </authorList>
    </citation>
    <scope>NUCLEOTIDE SEQUENCE [LARGE SCALE GENOMIC DNA]</scope>
</reference>
<name>A0AAV4UXV2_9ARAC</name>
<organism evidence="2 3">
    <name type="scientific">Caerostris darwini</name>
    <dbReference type="NCBI Taxonomy" id="1538125"/>
    <lineage>
        <taxon>Eukaryota</taxon>
        <taxon>Metazoa</taxon>
        <taxon>Ecdysozoa</taxon>
        <taxon>Arthropoda</taxon>
        <taxon>Chelicerata</taxon>
        <taxon>Arachnida</taxon>
        <taxon>Araneae</taxon>
        <taxon>Araneomorphae</taxon>
        <taxon>Entelegynae</taxon>
        <taxon>Araneoidea</taxon>
        <taxon>Araneidae</taxon>
        <taxon>Caerostris</taxon>
    </lineage>
</organism>
<accession>A0AAV4UXV2</accession>
<feature type="region of interest" description="Disordered" evidence="1">
    <location>
        <begin position="79"/>
        <end position="105"/>
    </location>
</feature>
<dbReference type="Proteomes" id="UP001054837">
    <property type="component" value="Unassembled WGS sequence"/>
</dbReference>
<dbReference type="EMBL" id="BPLQ01012095">
    <property type="protein sequence ID" value="GIY62489.1"/>
    <property type="molecule type" value="Genomic_DNA"/>
</dbReference>
<sequence>MIQTWILTLFCSRRNLQKRPEETSPAFTATLNSAPLRAGMTIMWYTSSKKSSTGYTGLSAAHIHRILMTSCCPTSKLEQKHTKAASNKKQPTISSSRQTNLPVSKRAGNAVEPTLSCHFCERDGFPNKKATYSDFIRSPWENLSPPSFHLALGSRRGHPIHVDLYVLNLCIQWRCDPCGISFPTGLSLRNHLAVRDSATKLSLPIPANKKARRKRGHNRSVIDIGEPSVLDDRNKILAEPVVQETLSLDNVVAEKETPGPLSHFIEMFDGLLGDHPSAECFASFE</sequence>
<gene>
    <name evidence="2" type="ORF">CDAR_495171</name>
</gene>
<evidence type="ECO:0000313" key="3">
    <source>
        <dbReference type="Proteomes" id="UP001054837"/>
    </source>
</evidence>
<dbReference type="AlphaFoldDB" id="A0AAV4UXV2"/>
<feature type="compositionally biased region" description="Polar residues" evidence="1">
    <location>
        <begin position="84"/>
        <end position="102"/>
    </location>
</feature>